<dbReference type="PANTHER" id="PTHR40266:SF2">
    <property type="entry name" value="TOXIN HIGB-1"/>
    <property type="match status" value="1"/>
</dbReference>
<keyword evidence="1" id="KW-0614">Plasmid</keyword>
<gene>
    <name evidence="1" type="primary">higB</name>
    <name evidence="1" type="ORF">RCS37_PICDS452D</name>
</gene>
<organism evidence="1 2">
    <name type="scientific">Escherichia coli</name>
    <dbReference type="NCBI Taxonomy" id="562"/>
    <lineage>
        <taxon>Bacteria</taxon>
        <taxon>Pseudomonadati</taxon>
        <taxon>Pseudomonadota</taxon>
        <taxon>Gammaproteobacteria</taxon>
        <taxon>Enterobacterales</taxon>
        <taxon>Enterobacteriaceae</taxon>
        <taxon>Escherichia</taxon>
    </lineage>
</organism>
<evidence type="ECO:0000313" key="1">
    <source>
        <dbReference type="EMBL" id="SPD96962.1"/>
    </source>
</evidence>
<dbReference type="Gene3D" id="3.30.2310.20">
    <property type="entry name" value="RelE-like"/>
    <property type="match status" value="1"/>
</dbReference>
<protein>
    <submittedName>
        <fullName evidence="1">Plasmid maintenance system killer protein HigB</fullName>
    </submittedName>
</protein>
<reference evidence="2" key="1">
    <citation type="submission" date="2018-02" db="EMBL/GenBank/DDBJ databases">
        <authorList>
            <person name="Cea G.-C."/>
            <person name="William W."/>
        </authorList>
    </citation>
    <scope>NUCLEOTIDE SEQUENCE [LARGE SCALE GENOMIC DNA]</scope>
    <source>
        <strain evidence="2">730</strain>
        <plasmid evidence="2">rcs37_pi</plasmid>
    </source>
</reference>
<geneLocation type="plasmid" evidence="2">
    <name>rcs37_pi</name>
</geneLocation>
<dbReference type="SUPFAM" id="SSF143011">
    <property type="entry name" value="RelE-like"/>
    <property type="match status" value="1"/>
</dbReference>
<evidence type="ECO:0000313" key="2">
    <source>
        <dbReference type="Proteomes" id="UP000310671"/>
    </source>
</evidence>
<sequence>MQQDHEHDDCRIQFRDDWLYQFYKYGKANRKIPTAISASLGRKLDMLNAADKVGDLRSPPGNRFENLNPPLTGYSSIRVNEKYRLIFKWGENGIEDLYLDPHDYR</sequence>
<dbReference type="Proteomes" id="UP000310671">
    <property type="component" value="Plasmid rcs37_pi"/>
</dbReference>
<dbReference type="Pfam" id="PF05015">
    <property type="entry name" value="HigB-like_toxin"/>
    <property type="match status" value="1"/>
</dbReference>
<dbReference type="InterPro" id="IPR007711">
    <property type="entry name" value="HigB-1"/>
</dbReference>
<dbReference type="AlphaFoldDB" id="A0A0K6A7M8"/>
<dbReference type="RefSeq" id="WP_001183575.1">
    <property type="nucleotide sequence ID" value="NZ_CAJGGB010000093.1"/>
</dbReference>
<proteinExistence type="predicted"/>
<dbReference type="EMBL" id="LT985230">
    <property type="protein sequence ID" value="SPD96962.1"/>
    <property type="molecule type" value="Genomic_DNA"/>
</dbReference>
<dbReference type="InterPro" id="IPR035093">
    <property type="entry name" value="RelE/ParE_toxin_dom_sf"/>
</dbReference>
<accession>A0A0K6A7M8</accession>
<name>A0A0K6A7M8_ECOLX</name>
<dbReference type="PANTHER" id="PTHR40266">
    <property type="entry name" value="TOXIN HIGB-1"/>
    <property type="match status" value="1"/>
</dbReference>